<protein>
    <submittedName>
        <fullName evidence="1">Uncharacterized protein</fullName>
    </submittedName>
</protein>
<accession>A0A1D8GKJ8</accession>
<gene>
    <name evidence="1" type="ORF">Gferi_18930</name>
</gene>
<evidence type="ECO:0000313" key="2">
    <source>
        <dbReference type="Proteomes" id="UP000095743"/>
    </source>
</evidence>
<dbReference type="EMBL" id="CP017269">
    <property type="protein sequence ID" value="AOT71418.1"/>
    <property type="molecule type" value="Genomic_DNA"/>
</dbReference>
<evidence type="ECO:0000313" key="1">
    <source>
        <dbReference type="EMBL" id="AOT71418.1"/>
    </source>
</evidence>
<organism evidence="1 2">
    <name type="scientific">Geosporobacter ferrireducens</name>
    <dbReference type="NCBI Taxonomy" id="1424294"/>
    <lineage>
        <taxon>Bacteria</taxon>
        <taxon>Bacillati</taxon>
        <taxon>Bacillota</taxon>
        <taxon>Clostridia</taxon>
        <taxon>Peptostreptococcales</taxon>
        <taxon>Thermotaleaceae</taxon>
        <taxon>Geosporobacter</taxon>
    </lineage>
</organism>
<dbReference type="AlphaFoldDB" id="A0A1D8GKJ8"/>
<name>A0A1D8GKJ8_9FIRM</name>
<sequence>MIKCICLYMKIYEIQGGHFKPPLRAFFSSGNEVVDKMKEFSNRHSDKLLSVEGYLNVDINDEGRG</sequence>
<keyword evidence="2" id="KW-1185">Reference proteome</keyword>
<dbReference type="Proteomes" id="UP000095743">
    <property type="component" value="Chromosome"/>
</dbReference>
<dbReference type="STRING" id="1424294.Gferi_18930"/>
<proteinExistence type="predicted"/>
<reference evidence="1 2" key="1">
    <citation type="submission" date="2016-09" db="EMBL/GenBank/DDBJ databases">
        <title>Genomic analysis reveals versatility of anaerobic energy metabolism of Geosporobacter ferrireducens IRF9 of phylum Firmicutes.</title>
        <authorList>
            <person name="Kim S.-J."/>
        </authorList>
    </citation>
    <scope>NUCLEOTIDE SEQUENCE [LARGE SCALE GENOMIC DNA]</scope>
    <source>
        <strain evidence="1 2">IRF9</strain>
    </source>
</reference>
<dbReference type="KEGG" id="gfe:Gferi_18930"/>